<evidence type="ECO:0000256" key="6">
    <source>
        <dbReference type="SAM" id="Phobius"/>
    </source>
</evidence>
<dbReference type="PANTHER" id="PTHR42709">
    <property type="entry name" value="ALKALINE PHOSPHATASE LIKE PROTEIN"/>
    <property type="match status" value="1"/>
</dbReference>
<evidence type="ECO:0000256" key="1">
    <source>
        <dbReference type="ARBA" id="ARBA00004651"/>
    </source>
</evidence>
<comment type="subcellular location">
    <subcellularLocation>
        <location evidence="1">Cell membrane</location>
        <topology evidence="1">Multi-pass membrane protein</topology>
    </subcellularLocation>
</comment>
<proteinExistence type="predicted"/>
<protein>
    <submittedName>
        <fullName evidence="8">Alkaline phosphatase</fullName>
    </submittedName>
</protein>
<evidence type="ECO:0000259" key="7">
    <source>
        <dbReference type="Pfam" id="PF09335"/>
    </source>
</evidence>
<dbReference type="RefSeq" id="WP_228143869.1">
    <property type="nucleotide sequence ID" value="NZ_MUYV01000006.1"/>
</dbReference>
<organism evidence="8 9">
    <name type="scientific">Moraxella porci DSM 25326</name>
    <dbReference type="NCBI Taxonomy" id="573983"/>
    <lineage>
        <taxon>Bacteria</taxon>
        <taxon>Pseudomonadati</taxon>
        <taxon>Pseudomonadota</taxon>
        <taxon>Gammaproteobacteria</taxon>
        <taxon>Moraxellales</taxon>
        <taxon>Moraxellaceae</taxon>
        <taxon>Moraxella</taxon>
    </lineage>
</organism>
<evidence type="ECO:0000313" key="8">
    <source>
        <dbReference type="EMBL" id="OOS24911.1"/>
    </source>
</evidence>
<dbReference type="STRING" id="573983.B0681_05485"/>
<dbReference type="AlphaFoldDB" id="A0A1T0CRX5"/>
<dbReference type="PANTHER" id="PTHR42709:SF6">
    <property type="entry name" value="UNDECAPRENYL PHOSPHATE TRANSPORTER A"/>
    <property type="match status" value="1"/>
</dbReference>
<evidence type="ECO:0000313" key="9">
    <source>
        <dbReference type="Proteomes" id="UP000190683"/>
    </source>
</evidence>
<reference evidence="8 9" key="1">
    <citation type="submission" date="2017-02" db="EMBL/GenBank/DDBJ databases">
        <title>Draft genome sequence of Moraxella porci CCUG 54912T type strain.</title>
        <authorList>
            <person name="Salva-Serra F."/>
            <person name="Engstrom-Jakobsson H."/>
            <person name="Thorell K."/>
            <person name="Jaen-Luchoro D."/>
            <person name="Gonzales-Siles L."/>
            <person name="Karlsson R."/>
            <person name="Yazdan S."/>
            <person name="Boulund F."/>
            <person name="Johnning A."/>
            <person name="Engstrand L."/>
            <person name="Kristiansson E."/>
            <person name="Moore E."/>
        </authorList>
    </citation>
    <scope>NUCLEOTIDE SEQUENCE [LARGE SCALE GENOMIC DNA]</scope>
    <source>
        <strain evidence="8 9">CCUG 54912</strain>
    </source>
</reference>
<keyword evidence="5 6" id="KW-0472">Membrane</keyword>
<feature type="transmembrane region" description="Helical" evidence="6">
    <location>
        <begin position="45"/>
        <end position="74"/>
    </location>
</feature>
<feature type="domain" description="VTT" evidence="7">
    <location>
        <begin position="32"/>
        <end position="161"/>
    </location>
</feature>
<keyword evidence="9" id="KW-1185">Reference proteome</keyword>
<keyword evidence="3 6" id="KW-0812">Transmembrane</keyword>
<feature type="transmembrane region" description="Helical" evidence="6">
    <location>
        <begin position="142"/>
        <end position="166"/>
    </location>
</feature>
<accession>A0A1T0CRX5</accession>
<feature type="transmembrane region" description="Helical" evidence="6">
    <location>
        <begin position="178"/>
        <end position="195"/>
    </location>
</feature>
<evidence type="ECO:0000256" key="2">
    <source>
        <dbReference type="ARBA" id="ARBA00022475"/>
    </source>
</evidence>
<sequence length="206" mass="23026">MQLSEWILMVMDKLGLIGVTLMMFLENVFPPIPSELIMPAAGFAAAIGELSLISVIIAGTIGSVLGALPLYYLGSRLDETRLIRLTERYGKYLLITPKDIVSAQAWFDRHGKTVVFFGRMIPAIRSLISIPAGMARMSLLPFLMLTAMGSMIWSALLAYAGFVLGANYEKVGIYIESVSHYVVLLMVLIFSYLLYRRIKTVWRKHD</sequence>
<dbReference type="EMBL" id="MUYV01000006">
    <property type="protein sequence ID" value="OOS24911.1"/>
    <property type="molecule type" value="Genomic_DNA"/>
</dbReference>
<dbReference type="InterPro" id="IPR032816">
    <property type="entry name" value="VTT_dom"/>
</dbReference>
<evidence type="ECO:0000256" key="5">
    <source>
        <dbReference type="ARBA" id="ARBA00023136"/>
    </source>
</evidence>
<keyword evidence="4 6" id="KW-1133">Transmembrane helix</keyword>
<feature type="transmembrane region" description="Helical" evidence="6">
    <location>
        <begin position="7"/>
        <end position="25"/>
    </location>
</feature>
<evidence type="ECO:0000256" key="3">
    <source>
        <dbReference type="ARBA" id="ARBA00022692"/>
    </source>
</evidence>
<name>A0A1T0CRX5_9GAMM</name>
<comment type="caution">
    <text evidence="8">The sequence shown here is derived from an EMBL/GenBank/DDBJ whole genome shotgun (WGS) entry which is preliminary data.</text>
</comment>
<evidence type="ECO:0000256" key="4">
    <source>
        <dbReference type="ARBA" id="ARBA00022989"/>
    </source>
</evidence>
<keyword evidence="2" id="KW-1003">Cell membrane</keyword>
<dbReference type="InterPro" id="IPR051311">
    <property type="entry name" value="DedA_domain"/>
</dbReference>
<dbReference type="GO" id="GO:0005886">
    <property type="term" value="C:plasma membrane"/>
    <property type="evidence" value="ECO:0007669"/>
    <property type="project" value="UniProtKB-SubCell"/>
</dbReference>
<gene>
    <name evidence="8" type="ORF">B0681_05485</name>
</gene>
<dbReference type="Pfam" id="PF09335">
    <property type="entry name" value="VTT_dom"/>
    <property type="match status" value="1"/>
</dbReference>
<dbReference type="Proteomes" id="UP000190683">
    <property type="component" value="Unassembled WGS sequence"/>
</dbReference>